<dbReference type="InterPro" id="IPR040283">
    <property type="entry name" value="DDB_G0292058-like"/>
</dbReference>
<reference evidence="2" key="3">
    <citation type="submission" date="2022-01" db="UniProtKB">
        <authorList>
            <consortium name="EnsemblPlants"/>
        </authorList>
    </citation>
    <scope>IDENTIFICATION</scope>
    <source>
        <strain evidence="2">subsp. vulgare</strain>
    </source>
</reference>
<evidence type="ECO:0000313" key="3">
    <source>
        <dbReference type="Proteomes" id="UP000011116"/>
    </source>
</evidence>
<feature type="transmembrane region" description="Helical" evidence="1">
    <location>
        <begin position="166"/>
        <end position="189"/>
    </location>
</feature>
<evidence type="ECO:0000256" key="1">
    <source>
        <dbReference type="SAM" id="Phobius"/>
    </source>
</evidence>
<evidence type="ECO:0000313" key="2">
    <source>
        <dbReference type="EnsemblPlants" id="HORVU.MOREX.r3.3HG0243530.1"/>
    </source>
</evidence>
<keyword evidence="3" id="KW-1185">Reference proteome</keyword>
<organism evidence="2 3">
    <name type="scientific">Hordeum vulgare subsp. vulgare</name>
    <name type="common">Domesticated barley</name>
    <dbReference type="NCBI Taxonomy" id="112509"/>
    <lineage>
        <taxon>Eukaryota</taxon>
        <taxon>Viridiplantae</taxon>
        <taxon>Streptophyta</taxon>
        <taxon>Embryophyta</taxon>
        <taxon>Tracheophyta</taxon>
        <taxon>Spermatophyta</taxon>
        <taxon>Magnoliopsida</taxon>
        <taxon>Liliopsida</taxon>
        <taxon>Poales</taxon>
        <taxon>Poaceae</taxon>
        <taxon>BOP clade</taxon>
        <taxon>Pooideae</taxon>
        <taxon>Triticodae</taxon>
        <taxon>Triticeae</taxon>
        <taxon>Hordeinae</taxon>
        <taxon>Hordeum</taxon>
    </lineage>
</organism>
<dbReference type="Proteomes" id="UP000011116">
    <property type="component" value="Chromosome 3H"/>
</dbReference>
<accession>A0A8I6XC98</accession>
<reference evidence="2" key="2">
    <citation type="submission" date="2020-10" db="EMBL/GenBank/DDBJ databases">
        <authorList>
            <person name="Scholz U."/>
            <person name="Mascher M."/>
            <person name="Fiebig A."/>
        </authorList>
    </citation>
    <scope>NUCLEOTIDE SEQUENCE [LARGE SCALE GENOMIC DNA]</scope>
    <source>
        <strain evidence="2">cv. Morex</strain>
    </source>
</reference>
<dbReference type="Gramene" id="HORVU.MOREX.r3.3HG0243530.1">
    <property type="protein sequence ID" value="HORVU.MOREX.r3.3HG0243530.1"/>
    <property type="gene ID" value="HORVU.MOREX.r3.3HG0243530"/>
</dbReference>
<keyword evidence="1" id="KW-0812">Transmembrane</keyword>
<dbReference type="AlphaFoldDB" id="A0A8I6XC98"/>
<keyword evidence="1" id="KW-0472">Membrane</keyword>
<proteinExistence type="predicted"/>
<dbReference type="EnsemblPlants" id="HORVU.MOREX.r3.3HG0243530.1">
    <property type="protein sequence ID" value="HORVU.MOREX.r3.3HG0243530.1"/>
    <property type="gene ID" value="HORVU.MOREX.r3.3HG0243530"/>
</dbReference>
<dbReference type="Gramene" id="HORVU.MOREX.r2.3HG0202160.1">
    <property type="protein sequence ID" value="HORVU.MOREX.r2.3HG0202160.1"/>
    <property type="gene ID" value="HORVU.MOREX.r2.3HG0202160"/>
</dbReference>
<name>A0A8I6XC98_HORVV</name>
<reference evidence="3" key="1">
    <citation type="journal article" date="2012" name="Nature">
        <title>A physical, genetic and functional sequence assembly of the barley genome.</title>
        <authorList>
            <consortium name="The International Barley Genome Sequencing Consortium"/>
            <person name="Mayer K.F."/>
            <person name="Waugh R."/>
            <person name="Brown J.W."/>
            <person name="Schulman A."/>
            <person name="Langridge P."/>
            <person name="Platzer M."/>
            <person name="Fincher G.B."/>
            <person name="Muehlbauer G.J."/>
            <person name="Sato K."/>
            <person name="Close T.J."/>
            <person name="Wise R.P."/>
            <person name="Stein N."/>
        </authorList>
    </citation>
    <scope>NUCLEOTIDE SEQUENCE [LARGE SCALE GENOMIC DNA]</scope>
    <source>
        <strain evidence="3">cv. Morex</strain>
    </source>
</reference>
<keyword evidence="1" id="KW-1133">Transmembrane helix</keyword>
<protein>
    <submittedName>
        <fullName evidence="2">Uncharacterized protein</fullName>
    </submittedName>
</protein>
<dbReference type="PANTHER" id="PTHR31414">
    <property type="entry name" value="TRANSMEMBRANE PROTEIN DDB_G0292058"/>
    <property type="match status" value="1"/>
</dbReference>
<dbReference type="PANTHER" id="PTHR31414:SF16">
    <property type="entry name" value="TRANSMEMBRANE PROTEIN"/>
    <property type="match status" value="1"/>
</dbReference>
<sequence>MDEWVDHPRGETALSNILPCVDASTTNRTLYQSKQVVVQLVRLVNRGISALSNQKQRHLHPELMPYLCSPYDDNLNDRQFLSKEVTFDNAMIAWQDHTCNAPDADVCSGPTTVTPEIYSQLVTAANTSYALHHYAPPCSTSRTASLCATRSTPSPCSTARPLERDLSLISVGLALLASSLVLGLLLMLFADRPRRREEVPGQPSGFRVTPVDCSS</sequence>